<dbReference type="Proteomes" id="UP000515976">
    <property type="component" value="Chromosome"/>
</dbReference>
<gene>
    <name evidence="2" type="ORF">H9L10_09030</name>
</gene>
<dbReference type="KEGG" id="pei:H9L10_09030"/>
<dbReference type="CDD" id="cd06529">
    <property type="entry name" value="S24_LexA-like"/>
    <property type="match status" value="1"/>
</dbReference>
<evidence type="ECO:0000313" key="2">
    <source>
        <dbReference type="EMBL" id="QNN48479.1"/>
    </source>
</evidence>
<dbReference type="Gene3D" id="2.10.109.10">
    <property type="entry name" value="Umud Fragment, subunit A"/>
    <property type="match status" value="1"/>
</dbReference>
<dbReference type="SUPFAM" id="SSF51306">
    <property type="entry name" value="LexA/Signal peptidase"/>
    <property type="match status" value="1"/>
</dbReference>
<name>A0A7G9QYQ4_9MICO</name>
<dbReference type="InterPro" id="IPR015927">
    <property type="entry name" value="Peptidase_S24_S26A/B/C"/>
</dbReference>
<reference evidence="2 3" key="1">
    <citation type="submission" date="2020-08" db="EMBL/GenBank/DDBJ databases">
        <title>Genome sequence of Phycicoccus endophyticus JCM 31784T.</title>
        <authorList>
            <person name="Hyun D.-W."/>
            <person name="Bae J.-W."/>
        </authorList>
    </citation>
    <scope>NUCLEOTIDE SEQUENCE [LARGE SCALE GENOMIC DNA]</scope>
    <source>
        <strain evidence="2 3">JCM 31784</strain>
    </source>
</reference>
<evidence type="ECO:0000259" key="1">
    <source>
        <dbReference type="Pfam" id="PF00717"/>
    </source>
</evidence>
<dbReference type="InterPro" id="IPR039418">
    <property type="entry name" value="LexA-like"/>
</dbReference>
<organism evidence="2 3">
    <name type="scientific">Phycicoccus endophyticus</name>
    <dbReference type="NCBI Taxonomy" id="1690220"/>
    <lineage>
        <taxon>Bacteria</taxon>
        <taxon>Bacillati</taxon>
        <taxon>Actinomycetota</taxon>
        <taxon>Actinomycetes</taxon>
        <taxon>Micrococcales</taxon>
        <taxon>Intrasporangiaceae</taxon>
        <taxon>Phycicoccus</taxon>
    </lineage>
</organism>
<proteinExistence type="predicted"/>
<dbReference type="AlphaFoldDB" id="A0A7G9QYQ4"/>
<evidence type="ECO:0000313" key="3">
    <source>
        <dbReference type="Proteomes" id="UP000515976"/>
    </source>
</evidence>
<sequence>MAQPPAPADGCGCDARRAWQDPTVRLRPVLPALVRVRGRSMLPTYREGDVLLVLRGARPRPGRAHVVHLPPDRWGRPRPLSVKRLTGTDPDDPHRWWVDSDNPAEGVTSFDVGTLAEEDIAGVVAGLVWRSLG</sequence>
<dbReference type="InterPro" id="IPR036286">
    <property type="entry name" value="LexA/Signal_pep-like_sf"/>
</dbReference>
<dbReference type="EMBL" id="CP060712">
    <property type="protein sequence ID" value="QNN48479.1"/>
    <property type="molecule type" value="Genomic_DNA"/>
</dbReference>
<protein>
    <submittedName>
        <fullName evidence="2">S24 family peptidase</fullName>
    </submittedName>
</protein>
<dbReference type="Pfam" id="PF00717">
    <property type="entry name" value="Peptidase_S24"/>
    <property type="match status" value="1"/>
</dbReference>
<feature type="domain" description="Peptidase S24/S26A/S26B/S26C" evidence="1">
    <location>
        <begin position="32"/>
        <end position="104"/>
    </location>
</feature>
<accession>A0A7G9QYQ4</accession>
<keyword evidence="3" id="KW-1185">Reference proteome</keyword>